<proteinExistence type="predicted"/>
<organism evidence="2 3">
    <name type="scientific">Nocardia otitidiscaviarum</name>
    <dbReference type="NCBI Taxonomy" id="1823"/>
    <lineage>
        <taxon>Bacteria</taxon>
        <taxon>Bacillati</taxon>
        <taxon>Actinomycetota</taxon>
        <taxon>Actinomycetes</taxon>
        <taxon>Mycobacteriales</taxon>
        <taxon>Nocardiaceae</taxon>
        <taxon>Nocardia</taxon>
    </lineage>
</organism>
<protein>
    <submittedName>
        <fullName evidence="2">Uncharacterized protein</fullName>
    </submittedName>
</protein>
<evidence type="ECO:0000256" key="1">
    <source>
        <dbReference type="SAM" id="SignalP"/>
    </source>
</evidence>
<keyword evidence="1" id="KW-0732">Signal</keyword>
<sequence>MRNCFRASVFAIILAAAPVAAVAPAGAVSSDESRPNAAQAVGDPCYNPRDLPSHLFCFLTRIPIPSGLSSQ</sequence>
<dbReference type="Proteomes" id="UP000255467">
    <property type="component" value="Unassembled WGS sequence"/>
</dbReference>
<gene>
    <name evidence="2" type="ORF">NCTC1934_03203</name>
</gene>
<accession>A0A378YMV4</accession>
<evidence type="ECO:0000313" key="3">
    <source>
        <dbReference type="Proteomes" id="UP000255467"/>
    </source>
</evidence>
<dbReference type="EMBL" id="UGRY01000002">
    <property type="protein sequence ID" value="SUA77837.1"/>
    <property type="molecule type" value="Genomic_DNA"/>
</dbReference>
<evidence type="ECO:0000313" key="2">
    <source>
        <dbReference type="EMBL" id="SUA77837.1"/>
    </source>
</evidence>
<feature type="signal peptide" evidence="1">
    <location>
        <begin position="1"/>
        <end position="21"/>
    </location>
</feature>
<reference evidence="2 3" key="1">
    <citation type="submission" date="2018-06" db="EMBL/GenBank/DDBJ databases">
        <authorList>
            <consortium name="Pathogen Informatics"/>
            <person name="Doyle S."/>
        </authorList>
    </citation>
    <scope>NUCLEOTIDE SEQUENCE [LARGE SCALE GENOMIC DNA]</scope>
    <source>
        <strain evidence="2 3">NCTC1934</strain>
    </source>
</reference>
<keyword evidence="3" id="KW-1185">Reference proteome</keyword>
<dbReference type="AlphaFoldDB" id="A0A378YMV4"/>
<feature type="chain" id="PRO_5039494490" evidence="1">
    <location>
        <begin position="22"/>
        <end position="71"/>
    </location>
</feature>
<name>A0A378YMV4_9NOCA</name>